<dbReference type="OrthoDB" id="431150at2759"/>
<dbReference type="SUPFAM" id="SSF48576">
    <property type="entry name" value="Terpenoid synthases"/>
    <property type="match status" value="1"/>
</dbReference>
<protein>
    <submittedName>
        <fullName evidence="1">Uncharacterized protein</fullName>
    </submittedName>
</protein>
<dbReference type="GO" id="GO:0051996">
    <property type="term" value="F:squalene synthase [NAD(P)H] activity"/>
    <property type="evidence" value="ECO:0007669"/>
    <property type="project" value="InterPro"/>
</dbReference>
<dbReference type="PANTHER" id="PTHR11626">
    <property type="entry name" value="FARNESYL-DIPHOSPHATE FARNESYLTRANSFERASE"/>
    <property type="match status" value="1"/>
</dbReference>
<dbReference type="Proteomes" id="UP000228934">
    <property type="component" value="Unassembled WGS sequence"/>
</dbReference>
<name>A0A2G9S5S0_AQUCT</name>
<dbReference type="GO" id="GO:0005789">
    <property type="term" value="C:endoplasmic reticulum membrane"/>
    <property type="evidence" value="ECO:0007669"/>
    <property type="project" value="TreeGrafter"/>
</dbReference>
<dbReference type="PANTHER" id="PTHR11626:SF2">
    <property type="entry name" value="SQUALENE SYNTHASE"/>
    <property type="match status" value="1"/>
</dbReference>
<dbReference type="InterPro" id="IPR044844">
    <property type="entry name" value="Trans_IPPS_euk-type"/>
</dbReference>
<dbReference type="Gene3D" id="1.10.600.10">
    <property type="entry name" value="Farnesyl Diphosphate Synthase"/>
    <property type="match status" value="2"/>
</dbReference>
<keyword evidence="2" id="KW-1185">Reference proteome</keyword>
<accession>A0A2G9S5S0</accession>
<gene>
    <name evidence="1" type="ORF">AB205_0051360</name>
</gene>
<proteinExistence type="predicted"/>
<dbReference type="GO" id="GO:0006695">
    <property type="term" value="P:cholesterol biosynthetic process"/>
    <property type="evidence" value="ECO:0007669"/>
    <property type="project" value="TreeGrafter"/>
</dbReference>
<reference evidence="2" key="1">
    <citation type="journal article" date="2017" name="Nat. Commun.">
        <title>The North American bullfrog draft genome provides insight into hormonal regulation of long noncoding RNA.</title>
        <authorList>
            <person name="Hammond S.A."/>
            <person name="Warren R.L."/>
            <person name="Vandervalk B.P."/>
            <person name="Kucuk E."/>
            <person name="Khan H."/>
            <person name="Gibb E.A."/>
            <person name="Pandoh P."/>
            <person name="Kirk H."/>
            <person name="Zhao Y."/>
            <person name="Jones M."/>
            <person name="Mungall A.J."/>
            <person name="Coope R."/>
            <person name="Pleasance S."/>
            <person name="Moore R.A."/>
            <person name="Holt R.A."/>
            <person name="Round J.M."/>
            <person name="Ohora S."/>
            <person name="Walle B.V."/>
            <person name="Veldhoen N."/>
            <person name="Helbing C.C."/>
            <person name="Birol I."/>
        </authorList>
    </citation>
    <scope>NUCLEOTIDE SEQUENCE [LARGE SCALE GENOMIC DNA]</scope>
</reference>
<evidence type="ECO:0000313" key="2">
    <source>
        <dbReference type="Proteomes" id="UP000228934"/>
    </source>
</evidence>
<dbReference type="InterPro" id="IPR008949">
    <property type="entry name" value="Isoprenoid_synthase_dom_sf"/>
</dbReference>
<dbReference type="AlphaFoldDB" id="A0A2G9S5S0"/>
<dbReference type="GO" id="GO:0045338">
    <property type="term" value="P:farnesyl diphosphate metabolic process"/>
    <property type="evidence" value="ECO:0007669"/>
    <property type="project" value="InterPro"/>
</dbReference>
<evidence type="ECO:0000313" key="1">
    <source>
        <dbReference type="EMBL" id="PIO35476.1"/>
    </source>
</evidence>
<organism evidence="1 2">
    <name type="scientific">Aquarana catesbeiana</name>
    <name type="common">American bullfrog</name>
    <name type="synonym">Rana catesbeiana</name>
    <dbReference type="NCBI Taxonomy" id="8400"/>
    <lineage>
        <taxon>Eukaryota</taxon>
        <taxon>Metazoa</taxon>
        <taxon>Chordata</taxon>
        <taxon>Craniata</taxon>
        <taxon>Vertebrata</taxon>
        <taxon>Euteleostomi</taxon>
        <taxon>Amphibia</taxon>
        <taxon>Batrachia</taxon>
        <taxon>Anura</taxon>
        <taxon>Neobatrachia</taxon>
        <taxon>Ranoidea</taxon>
        <taxon>Ranidae</taxon>
        <taxon>Aquarana</taxon>
    </lineage>
</organism>
<dbReference type="EMBL" id="KV925884">
    <property type="protein sequence ID" value="PIO35476.1"/>
    <property type="molecule type" value="Genomic_DNA"/>
</dbReference>
<sequence>HAVCIFYLVLRALDTVEDDMTIGLETKIPMLHNFHTFLYEADWRFVDSKEKDRQISLEFRNLAVVYQEVIADICHKMGVGMAEFLEKHVESLLEWDKVWSKYGKKLSDLAKPENIVPAVQCLNELITNALQHVPDVLLYLSRLQNQSVFNFCAIPQIYQKIPMTDPSSGRTQNIVATVRKLSLPSGSLVSRHSFSPIYLSCAMLLAALSWQYLSTVQASEEVHTGQ</sequence>
<feature type="non-terminal residue" evidence="1">
    <location>
        <position position="1"/>
    </location>
</feature>